<dbReference type="PANTHER" id="PTHR30346">
    <property type="entry name" value="TRANSCRIPTIONAL DUAL REGULATOR HCAR-RELATED"/>
    <property type="match status" value="1"/>
</dbReference>
<evidence type="ECO:0000313" key="8">
    <source>
        <dbReference type="Proteomes" id="UP001361570"/>
    </source>
</evidence>
<evidence type="ECO:0000259" key="6">
    <source>
        <dbReference type="PROSITE" id="PS50931"/>
    </source>
</evidence>
<dbReference type="InterPro" id="IPR036390">
    <property type="entry name" value="WH_DNA-bd_sf"/>
</dbReference>
<dbReference type="InterPro" id="IPR036388">
    <property type="entry name" value="WH-like_DNA-bd_sf"/>
</dbReference>
<feature type="region of interest" description="Disordered" evidence="5">
    <location>
        <begin position="305"/>
        <end position="342"/>
    </location>
</feature>
<evidence type="ECO:0000256" key="3">
    <source>
        <dbReference type="ARBA" id="ARBA00023125"/>
    </source>
</evidence>
<dbReference type="InterPro" id="IPR005119">
    <property type="entry name" value="LysR_subst-bd"/>
</dbReference>
<dbReference type="SUPFAM" id="SSF46785">
    <property type="entry name" value="Winged helix' DNA-binding domain"/>
    <property type="match status" value="1"/>
</dbReference>
<evidence type="ECO:0000256" key="5">
    <source>
        <dbReference type="SAM" id="MobiDB-lite"/>
    </source>
</evidence>
<comment type="caution">
    <text evidence="7">The sequence shown here is derived from an EMBL/GenBank/DDBJ whole genome shotgun (WGS) entry which is preliminary data.</text>
</comment>
<feature type="domain" description="HTH lysR-type" evidence="6">
    <location>
        <begin position="8"/>
        <end position="66"/>
    </location>
</feature>
<dbReference type="Gene3D" id="1.10.10.10">
    <property type="entry name" value="Winged helix-like DNA-binding domain superfamily/Winged helix DNA-binding domain"/>
    <property type="match status" value="1"/>
</dbReference>
<dbReference type="SUPFAM" id="SSF53850">
    <property type="entry name" value="Periplasmic binding protein-like II"/>
    <property type="match status" value="1"/>
</dbReference>
<dbReference type="Gene3D" id="3.40.190.10">
    <property type="entry name" value="Periplasmic binding protein-like II"/>
    <property type="match status" value="2"/>
</dbReference>
<comment type="similarity">
    <text evidence="1">Belongs to the LysR transcriptional regulatory family.</text>
</comment>
<evidence type="ECO:0000256" key="1">
    <source>
        <dbReference type="ARBA" id="ARBA00009437"/>
    </source>
</evidence>
<keyword evidence="8" id="KW-1185">Reference proteome</keyword>
<dbReference type="InterPro" id="IPR000847">
    <property type="entry name" value="LysR_HTH_N"/>
</dbReference>
<evidence type="ECO:0000256" key="2">
    <source>
        <dbReference type="ARBA" id="ARBA00023015"/>
    </source>
</evidence>
<keyword evidence="3" id="KW-0238">DNA-binding</keyword>
<organism evidence="7 8">
    <name type="scientific">Klenkia sesuvii</name>
    <dbReference type="NCBI Taxonomy" id="3103137"/>
    <lineage>
        <taxon>Bacteria</taxon>
        <taxon>Bacillati</taxon>
        <taxon>Actinomycetota</taxon>
        <taxon>Actinomycetes</taxon>
        <taxon>Geodermatophilales</taxon>
        <taxon>Geodermatophilaceae</taxon>
        <taxon>Klenkia</taxon>
    </lineage>
</organism>
<dbReference type="EMBL" id="JBAPLU010000004">
    <property type="protein sequence ID" value="MEI4271132.1"/>
    <property type="molecule type" value="Genomic_DNA"/>
</dbReference>
<dbReference type="PANTHER" id="PTHR30346:SF0">
    <property type="entry name" value="HCA OPERON TRANSCRIPTIONAL ACTIVATOR HCAR"/>
    <property type="match status" value="1"/>
</dbReference>
<evidence type="ECO:0000313" key="7">
    <source>
        <dbReference type="EMBL" id="MEI4271132.1"/>
    </source>
</evidence>
<dbReference type="RefSeq" id="WP_336403277.1">
    <property type="nucleotide sequence ID" value="NZ_JBAPLU010000004.1"/>
</dbReference>
<feature type="compositionally biased region" description="Polar residues" evidence="5">
    <location>
        <begin position="326"/>
        <end position="342"/>
    </location>
</feature>
<keyword evidence="2" id="KW-0805">Transcription regulation</keyword>
<name>A0ABU8DQL0_9ACTN</name>
<evidence type="ECO:0000256" key="4">
    <source>
        <dbReference type="ARBA" id="ARBA00023163"/>
    </source>
</evidence>
<accession>A0ABU8DQL0</accession>
<reference evidence="7 8" key="1">
    <citation type="submission" date="2024-03" db="EMBL/GenBank/DDBJ databases">
        <title>Draft genome sequence of Klenkia sp. LSe6-5.</title>
        <authorList>
            <person name="Duangmal K."/>
            <person name="Chantavorakit T."/>
        </authorList>
    </citation>
    <scope>NUCLEOTIDE SEQUENCE [LARGE SCALE GENOMIC DNA]</scope>
    <source>
        <strain evidence="7 8">LSe6-5</strain>
    </source>
</reference>
<dbReference type="PROSITE" id="PS50931">
    <property type="entry name" value="HTH_LYSR"/>
    <property type="match status" value="1"/>
</dbReference>
<proteinExistence type="inferred from homology"/>
<dbReference type="Pfam" id="PF03466">
    <property type="entry name" value="LysR_substrate"/>
    <property type="match status" value="1"/>
</dbReference>
<dbReference type="Pfam" id="PF00126">
    <property type="entry name" value="HTH_1"/>
    <property type="match status" value="1"/>
</dbReference>
<keyword evidence="4" id="KW-0804">Transcription</keyword>
<sequence>MNPHPPSFTLRQLAYLVAVADTGTVIGAAERMHVSPSAMSDAITELERVLGARLCVRRKSHGVTMTSAGVRAVADARELLRAADELSVAVDTRGDRLAGPLAIGCFGTIAPTVMPPVLNEFSPAHPGLDITFTESTQDQLVAMLDAGRLDVAFAYDAFLPAQVPRATAFALRPHILLAADHRLAGEPSVQLEDLVDEDFIMLDAPPSTEHALGNFTARGLTPRVRHRTGNPDVVRTLVGRGLGYGMLIQQQPDHSDCSPFPVVRKPIAPEVDPIQVVLIWSAALSLGPRAQALVEYARSARWLPDDGIPGTVPARPRDGQAPRPGHQNTIVELPSSSTRSSR</sequence>
<dbReference type="Proteomes" id="UP001361570">
    <property type="component" value="Unassembled WGS sequence"/>
</dbReference>
<protein>
    <submittedName>
        <fullName evidence="7">LysR family transcriptional regulator</fullName>
    </submittedName>
</protein>
<gene>
    <name evidence="7" type="ORF">TEK04_05315</name>
</gene>